<feature type="region of interest" description="Disordered" evidence="8">
    <location>
        <begin position="192"/>
        <end position="215"/>
    </location>
</feature>
<evidence type="ECO:0000256" key="4">
    <source>
        <dbReference type="HAMAP-Rule" id="MF_01151"/>
    </source>
</evidence>
<protein>
    <recommendedName>
        <fullName evidence="4 5">Protein GrpE</fullName>
    </recommendedName>
    <alternativeName>
        <fullName evidence="4">HSP-70 cofactor</fullName>
    </alternativeName>
</protein>
<evidence type="ECO:0000256" key="7">
    <source>
        <dbReference type="SAM" id="Coils"/>
    </source>
</evidence>
<dbReference type="InterPro" id="IPR009012">
    <property type="entry name" value="GrpE_head"/>
</dbReference>
<dbReference type="NCBIfam" id="NF010739">
    <property type="entry name" value="PRK14141.1"/>
    <property type="match status" value="1"/>
</dbReference>
<evidence type="ECO:0000256" key="3">
    <source>
        <dbReference type="ARBA" id="ARBA00023186"/>
    </source>
</evidence>
<dbReference type="GO" id="GO:0000774">
    <property type="term" value="F:adenyl-nucleotide exchange factor activity"/>
    <property type="evidence" value="ECO:0007669"/>
    <property type="project" value="InterPro"/>
</dbReference>
<dbReference type="RefSeq" id="WP_406856092.1">
    <property type="nucleotide sequence ID" value="NZ_CP157484.1"/>
</dbReference>
<evidence type="ECO:0000256" key="8">
    <source>
        <dbReference type="SAM" id="MobiDB-lite"/>
    </source>
</evidence>
<feature type="compositionally biased region" description="Basic and acidic residues" evidence="8">
    <location>
        <begin position="1"/>
        <end position="12"/>
    </location>
</feature>
<keyword evidence="2 4" id="KW-0346">Stress response</keyword>
<dbReference type="FunFam" id="2.30.22.10:FF:000002">
    <property type="entry name" value="GrpE protein homolog"/>
    <property type="match status" value="1"/>
</dbReference>
<comment type="subunit">
    <text evidence="4">Homodimer.</text>
</comment>
<organism evidence="9">
    <name type="scientific">Alsobacter sp. KACC 23698</name>
    <dbReference type="NCBI Taxonomy" id="3149229"/>
    <lineage>
        <taxon>Bacteria</taxon>
        <taxon>Pseudomonadati</taxon>
        <taxon>Pseudomonadota</taxon>
        <taxon>Alphaproteobacteria</taxon>
        <taxon>Hyphomicrobiales</taxon>
        <taxon>Alsobacteraceae</taxon>
        <taxon>Alsobacter</taxon>
    </lineage>
</organism>
<dbReference type="SUPFAM" id="SSF58014">
    <property type="entry name" value="Coiled-coil domain of nucleotide exchange factor GrpE"/>
    <property type="match status" value="1"/>
</dbReference>
<dbReference type="PANTHER" id="PTHR21237:SF23">
    <property type="entry name" value="GRPE PROTEIN HOMOLOG, MITOCHONDRIAL"/>
    <property type="match status" value="1"/>
</dbReference>
<dbReference type="Pfam" id="PF01025">
    <property type="entry name" value="GrpE"/>
    <property type="match status" value="1"/>
</dbReference>
<dbReference type="GO" id="GO:0005737">
    <property type="term" value="C:cytoplasm"/>
    <property type="evidence" value="ECO:0007669"/>
    <property type="project" value="UniProtKB-SubCell"/>
</dbReference>
<dbReference type="Gene3D" id="2.30.22.10">
    <property type="entry name" value="Head domain of nucleotide exchange factor GrpE"/>
    <property type="match status" value="1"/>
</dbReference>
<proteinExistence type="inferred from homology"/>
<reference evidence="9" key="1">
    <citation type="submission" date="2024-05" db="EMBL/GenBank/DDBJ databases">
        <authorList>
            <person name="Kim S."/>
            <person name="Heo J."/>
            <person name="Choi H."/>
            <person name="Choi Y."/>
            <person name="Kwon S.-W."/>
            <person name="Kim Y."/>
        </authorList>
    </citation>
    <scope>NUCLEOTIDE SEQUENCE</scope>
    <source>
        <strain evidence="9">KACC 23698</strain>
    </source>
</reference>
<dbReference type="GO" id="GO:0006457">
    <property type="term" value="P:protein folding"/>
    <property type="evidence" value="ECO:0007669"/>
    <property type="project" value="InterPro"/>
</dbReference>
<dbReference type="GO" id="GO:0051087">
    <property type="term" value="F:protein-folding chaperone binding"/>
    <property type="evidence" value="ECO:0007669"/>
    <property type="project" value="InterPro"/>
</dbReference>
<feature type="region of interest" description="Disordered" evidence="8">
    <location>
        <begin position="1"/>
        <end position="37"/>
    </location>
</feature>
<keyword evidence="4" id="KW-0963">Cytoplasm</keyword>
<dbReference type="HAMAP" id="MF_01151">
    <property type="entry name" value="GrpE"/>
    <property type="match status" value="1"/>
</dbReference>
<dbReference type="InterPro" id="IPR013805">
    <property type="entry name" value="GrpE_CC"/>
</dbReference>
<dbReference type="PROSITE" id="PS01071">
    <property type="entry name" value="GRPE"/>
    <property type="match status" value="1"/>
</dbReference>
<accession>A0AAU7JGR6</accession>
<dbReference type="AlphaFoldDB" id="A0AAU7JGR6"/>
<evidence type="ECO:0000256" key="1">
    <source>
        <dbReference type="ARBA" id="ARBA00009054"/>
    </source>
</evidence>
<dbReference type="PRINTS" id="PR00773">
    <property type="entry name" value="GRPEPROTEIN"/>
</dbReference>
<gene>
    <name evidence="4 9" type="primary">grpE</name>
    <name evidence="9" type="ORF">ABEG18_00225</name>
</gene>
<keyword evidence="3 4" id="KW-0143">Chaperone</keyword>
<keyword evidence="7" id="KW-0175">Coiled coil</keyword>
<evidence type="ECO:0000313" key="9">
    <source>
        <dbReference type="EMBL" id="XBO39254.1"/>
    </source>
</evidence>
<comment type="similarity">
    <text evidence="1 4 6">Belongs to the GrpE family.</text>
</comment>
<evidence type="ECO:0000256" key="2">
    <source>
        <dbReference type="ARBA" id="ARBA00023016"/>
    </source>
</evidence>
<feature type="coiled-coil region" evidence="7">
    <location>
        <begin position="50"/>
        <end position="81"/>
    </location>
</feature>
<dbReference type="Gene3D" id="3.90.20.20">
    <property type="match status" value="1"/>
</dbReference>
<evidence type="ECO:0000256" key="6">
    <source>
        <dbReference type="RuleBase" id="RU004478"/>
    </source>
</evidence>
<comment type="subcellular location">
    <subcellularLocation>
        <location evidence="4">Cytoplasm</location>
    </subcellularLocation>
</comment>
<dbReference type="InterPro" id="IPR000740">
    <property type="entry name" value="GrpE"/>
</dbReference>
<feature type="compositionally biased region" description="Gly residues" evidence="8">
    <location>
        <begin position="193"/>
        <end position="206"/>
    </location>
</feature>
<sequence length="215" mass="23012">MTHPDPQTDKTPESAPSPAAGQEGAPEFSAQGADAERDVHSVIEALNAENTGLKDKVLRTLAEMENLRRRTEKEVADARVYATTNFARDMLTVADNMRRALEALPAEAAAAAEGPLKALIDGIELTERDLLKTLERHGIRKLEPKGEKFDPNLHQAMFEVPDPSVPNGTVREVVQSGFVIGDRVLRPALVGVAKGGPKPGQNGGEPAGANVDRQA</sequence>
<dbReference type="SUPFAM" id="SSF51064">
    <property type="entry name" value="Head domain of nucleotide exchange factor GrpE"/>
    <property type="match status" value="1"/>
</dbReference>
<dbReference type="GO" id="GO:0042803">
    <property type="term" value="F:protein homodimerization activity"/>
    <property type="evidence" value="ECO:0007669"/>
    <property type="project" value="InterPro"/>
</dbReference>
<dbReference type="EMBL" id="CP157484">
    <property type="protein sequence ID" value="XBO39254.1"/>
    <property type="molecule type" value="Genomic_DNA"/>
</dbReference>
<evidence type="ECO:0000256" key="5">
    <source>
        <dbReference type="RuleBase" id="RU000639"/>
    </source>
</evidence>
<dbReference type="PANTHER" id="PTHR21237">
    <property type="entry name" value="GRPE PROTEIN"/>
    <property type="match status" value="1"/>
</dbReference>
<dbReference type="CDD" id="cd00446">
    <property type="entry name" value="GrpE"/>
    <property type="match status" value="1"/>
</dbReference>
<dbReference type="GO" id="GO:0051082">
    <property type="term" value="F:unfolded protein binding"/>
    <property type="evidence" value="ECO:0007669"/>
    <property type="project" value="TreeGrafter"/>
</dbReference>
<comment type="function">
    <text evidence="4 5">Participates actively in the response to hyperosmotic and heat shock by preventing the aggregation of stress-denatured proteins, in association with DnaK and GrpE. It is the nucleotide exchange factor for DnaK and may function as a thermosensor. Unfolded proteins bind initially to DnaJ; upon interaction with the DnaJ-bound protein, DnaK hydrolyzes its bound ATP, resulting in the formation of a stable complex. GrpE releases ADP from DnaK; ATP binding to DnaK triggers the release of the substrate protein, thus completing the reaction cycle. Several rounds of ATP-dependent interactions between DnaJ, DnaK and GrpE are required for fully efficient folding.</text>
</comment>
<name>A0AAU7JGR6_9HYPH</name>